<feature type="compositionally biased region" description="Acidic residues" evidence="1">
    <location>
        <begin position="82"/>
        <end position="106"/>
    </location>
</feature>
<accession>A0AAN9MZ33</accession>
<dbReference type="Proteomes" id="UP001367508">
    <property type="component" value="Unassembled WGS sequence"/>
</dbReference>
<proteinExistence type="predicted"/>
<feature type="region of interest" description="Disordered" evidence="1">
    <location>
        <begin position="1"/>
        <end position="34"/>
    </location>
</feature>
<evidence type="ECO:0000313" key="3">
    <source>
        <dbReference type="Proteomes" id="UP001367508"/>
    </source>
</evidence>
<dbReference type="EMBL" id="JAYMYQ010000001">
    <property type="protein sequence ID" value="KAK7360922.1"/>
    <property type="molecule type" value="Genomic_DNA"/>
</dbReference>
<organism evidence="2 3">
    <name type="scientific">Canavalia gladiata</name>
    <name type="common">Sword bean</name>
    <name type="synonym">Dolichos gladiatus</name>
    <dbReference type="NCBI Taxonomy" id="3824"/>
    <lineage>
        <taxon>Eukaryota</taxon>
        <taxon>Viridiplantae</taxon>
        <taxon>Streptophyta</taxon>
        <taxon>Embryophyta</taxon>
        <taxon>Tracheophyta</taxon>
        <taxon>Spermatophyta</taxon>
        <taxon>Magnoliopsida</taxon>
        <taxon>eudicotyledons</taxon>
        <taxon>Gunneridae</taxon>
        <taxon>Pentapetalae</taxon>
        <taxon>rosids</taxon>
        <taxon>fabids</taxon>
        <taxon>Fabales</taxon>
        <taxon>Fabaceae</taxon>
        <taxon>Papilionoideae</taxon>
        <taxon>50 kb inversion clade</taxon>
        <taxon>NPAAA clade</taxon>
        <taxon>indigoferoid/millettioid clade</taxon>
        <taxon>Phaseoleae</taxon>
        <taxon>Canavalia</taxon>
    </lineage>
</organism>
<sequence length="118" mass="13019">MGVWDTIIADNGGDGEEGNSVFESRGGGGKELYGDDGNFGITNTILGAIEREAKIVHIGPNTFIYFPSLSVIDPELQYTPLSEEEEDENDEADIDKMEEDLEDSEEDYKASSFEEKDD</sequence>
<feature type="region of interest" description="Disordered" evidence="1">
    <location>
        <begin position="76"/>
        <end position="118"/>
    </location>
</feature>
<evidence type="ECO:0000256" key="1">
    <source>
        <dbReference type="SAM" id="MobiDB-lite"/>
    </source>
</evidence>
<dbReference type="AlphaFoldDB" id="A0AAN9MZ33"/>
<comment type="caution">
    <text evidence="2">The sequence shown here is derived from an EMBL/GenBank/DDBJ whole genome shotgun (WGS) entry which is preliminary data.</text>
</comment>
<keyword evidence="3" id="KW-1185">Reference proteome</keyword>
<feature type="compositionally biased region" description="Basic and acidic residues" evidence="1">
    <location>
        <begin position="107"/>
        <end position="118"/>
    </location>
</feature>
<gene>
    <name evidence="2" type="ORF">VNO77_02940</name>
</gene>
<protein>
    <submittedName>
        <fullName evidence="2">Uncharacterized protein</fullName>
    </submittedName>
</protein>
<evidence type="ECO:0000313" key="2">
    <source>
        <dbReference type="EMBL" id="KAK7360922.1"/>
    </source>
</evidence>
<name>A0AAN9MZ33_CANGL</name>
<reference evidence="2 3" key="1">
    <citation type="submission" date="2024-01" db="EMBL/GenBank/DDBJ databases">
        <title>The genomes of 5 underutilized Papilionoideae crops provide insights into root nodulation and disease resistanc.</title>
        <authorList>
            <person name="Jiang F."/>
        </authorList>
    </citation>
    <scope>NUCLEOTIDE SEQUENCE [LARGE SCALE GENOMIC DNA]</scope>
    <source>
        <strain evidence="2">LVBAO_FW01</strain>
        <tissue evidence="2">Leaves</tissue>
    </source>
</reference>